<keyword evidence="2" id="KW-0547">Nucleotide-binding</keyword>
<evidence type="ECO:0000256" key="2">
    <source>
        <dbReference type="ARBA" id="ARBA00022741"/>
    </source>
</evidence>
<dbReference type="GO" id="GO:0005524">
    <property type="term" value="F:ATP binding"/>
    <property type="evidence" value="ECO:0007669"/>
    <property type="project" value="UniProtKB-KW"/>
</dbReference>
<dbReference type="Pfam" id="PF22977">
    <property type="entry name" value="WHD"/>
    <property type="match status" value="1"/>
</dbReference>
<dbReference type="Gene3D" id="3.40.50.300">
    <property type="entry name" value="P-loop containing nucleotide triphosphate hydrolases"/>
    <property type="match status" value="1"/>
</dbReference>
<dbReference type="InterPro" id="IPR003593">
    <property type="entry name" value="AAA+_ATPase"/>
</dbReference>
<dbReference type="SMART" id="SM00382">
    <property type="entry name" value="AAA"/>
    <property type="match status" value="1"/>
</dbReference>
<dbReference type="AlphaFoldDB" id="S4XZT6"/>
<dbReference type="Pfam" id="PF00004">
    <property type="entry name" value="AAA"/>
    <property type="match status" value="1"/>
</dbReference>
<reference evidence="6 7" key="1">
    <citation type="journal article" date="2013" name="Sci. Rep.">
        <title>Extraordinary expansion of a Sorangium cellulosum genome from an alkaline milieu.</title>
        <authorList>
            <person name="Han K."/>
            <person name="Li Z.F."/>
            <person name="Peng R."/>
            <person name="Zhu L.P."/>
            <person name="Zhou T."/>
            <person name="Wang L.G."/>
            <person name="Li S.G."/>
            <person name="Zhang X.B."/>
            <person name="Hu W."/>
            <person name="Wu Z.H."/>
            <person name="Qin N."/>
            <person name="Li Y.Z."/>
        </authorList>
    </citation>
    <scope>NUCLEOTIDE SEQUENCE [LARGE SCALE GENOMIC DNA]</scope>
    <source>
        <strain evidence="6 7">So0157-2</strain>
    </source>
</reference>
<dbReference type="GO" id="GO:0016887">
    <property type="term" value="F:ATP hydrolysis activity"/>
    <property type="evidence" value="ECO:0007669"/>
    <property type="project" value="InterPro"/>
</dbReference>
<feature type="region of interest" description="Disordered" evidence="4">
    <location>
        <begin position="38"/>
        <end position="64"/>
    </location>
</feature>
<feature type="compositionally biased region" description="Basic and acidic residues" evidence="4">
    <location>
        <begin position="705"/>
        <end position="722"/>
    </location>
</feature>
<dbReference type="InterPro" id="IPR027417">
    <property type="entry name" value="P-loop_NTPase"/>
</dbReference>
<name>S4XZT6_SORCE</name>
<dbReference type="STRING" id="1254432.SCE1572_24750"/>
<dbReference type="Proteomes" id="UP000014803">
    <property type="component" value="Chromosome"/>
</dbReference>
<sequence length="730" mass="78657">MPDQGAAPAAPLDAIGHLLAELRRLDLILWQHVREGGFPEGQADAPNAPPMDPQGPSGARGDPGALLEEHTERLRAAVQASRAAGARLPLIALCERLELDPLSIGVLMLALAPHVDRHYERVYGWLQGDAARTAPRMDLALQVFGGAPAERLALRGVFRPDAPLLRSGFVRLADPPDQPAVSDLSRVLWVSPRLLRFLTDQPAAEPEVEAARAREPLPPPTSSLLGALGRFAAVWARRERPGPVGVLRSEDPAAALASAAAIAGRAGAPALLVDLAAPGASRHPVERVIEASLDEARLLGALAALSGFDELAGPAREAALGAAVAQLGRFDGACLLIAREAPDLRHELRRRPVLVLDAPLPEVDERAALWAAQLGDRPDTRPHLPDIARLYRLGSGQIRDAARMVETLDVAEGPSPSHLRTASQAQSRQGLGELAQRVPERGAWGDLVLPPPSVRRLRSIVDHLRHRDTVFRAWGLGSKVASWRGVTAMFAGPPGTGKTLSASLIAQALGLPLFRIDLAGVVSKYIGETEKNLDRVFRAAYRSNAVIFFDEADALFGKRTEVKDAHDRYANVETSYLLQKLELFEGLAVLATNLKKNIDPAFMRRIDVLVDFPFPSVESRLRLWQTLMPAEMPREAGLDLAFLAERFELSGGHIKNAVQAAALAAAAEESAVGMRHLVQGVRWELQKQGKLAAAGDFGPYADLLPEQHGEGEGAEERPEVVHSRAGRRGR</sequence>
<dbReference type="CDD" id="cd19481">
    <property type="entry name" value="RecA-like_protease"/>
    <property type="match status" value="1"/>
</dbReference>
<evidence type="ECO:0000313" key="6">
    <source>
        <dbReference type="EMBL" id="AGP37415.1"/>
    </source>
</evidence>
<proteinExistence type="inferred from homology"/>
<evidence type="ECO:0000256" key="4">
    <source>
        <dbReference type="SAM" id="MobiDB-lite"/>
    </source>
</evidence>
<evidence type="ECO:0000313" key="7">
    <source>
        <dbReference type="Proteomes" id="UP000014803"/>
    </source>
</evidence>
<comment type="similarity">
    <text evidence="1">Belongs to the AAA ATPase family.</text>
</comment>
<accession>S4XZT6</accession>
<dbReference type="HOGENOM" id="CLU_016564_0_0_7"/>
<gene>
    <name evidence="6" type="ORF">SCE1572_24750</name>
</gene>
<dbReference type="InterPro" id="IPR054472">
    <property type="entry name" value="WHD"/>
</dbReference>
<evidence type="ECO:0000256" key="1">
    <source>
        <dbReference type="ARBA" id="ARBA00006914"/>
    </source>
</evidence>
<evidence type="ECO:0000259" key="5">
    <source>
        <dbReference type="SMART" id="SM00382"/>
    </source>
</evidence>
<feature type="domain" description="AAA+ ATPase" evidence="5">
    <location>
        <begin position="484"/>
        <end position="616"/>
    </location>
</feature>
<dbReference type="PANTHER" id="PTHR23073">
    <property type="entry name" value="26S PROTEASOME REGULATORY SUBUNIT"/>
    <property type="match status" value="1"/>
</dbReference>
<dbReference type="SUPFAM" id="SSF52540">
    <property type="entry name" value="P-loop containing nucleoside triphosphate hydrolases"/>
    <property type="match status" value="1"/>
</dbReference>
<dbReference type="eggNOG" id="COG0464">
    <property type="taxonomic scope" value="Bacteria"/>
</dbReference>
<feature type="region of interest" description="Disordered" evidence="4">
    <location>
        <begin position="702"/>
        <end position="730"/>
    </location>
</feature>
<protein>
    <recommendedName>
        <fullName evidence="5">AAA+ ATPase domain-containing protein</fullName>
    </recommendedName>
</protein>
<dbReference type="EMBL" id="CP003969">
    <property type="protein sequence ID" value="AGP37415.1"/>
    <property type="molecule type" value="Genomic_DNA"/>
</dbReference>
<keyword evidence="3" id="KW-0067">ATP-binding</keyword>
<dbReference type="InterPro" id="IPR050221">
    <property type="entry name" value="26S_Proteasome_ATPase"/>
</dbReference>
<evidence type="ECO:0000256" key="3">
    <source>
        <dbReference type="ARBA" id="ARBA00022840"/>
    </source>
</evidence>
<organism evidence="6 7">
    <name type="scientific">Sorangium cellulosum So0157-2</name>
    <dbReference type="NCBI Taxonomy" id="1254432"/>
    <lineage>
        <taxon>Bacteria</taxon>
        <taxon>Pseudomonadati</taxon>
        <taxon>Myxococcota</taxon>
        <taxon>Polyangia</taxon>
        <taxon>Polyangiales</taxon>
        <taxon>Polyangiaceae</taxon>
        <taxon>Sorangium</taxon>
    </lineage>
</organism>
<dbReference type="KEGG" id="scu:SCE1572_24750"/>
<dbReference type="PATRIC" id="fig|1254432.3.peg.5614"/>
<dbReference type="RefSeq" id="WP_020736873.1">
    <property type="nucleotide sequence ID" value="NC_021658.1"/>
</dbReference>
<dbReference type="OrthoDB" id="9802352at2"/>
<dbReference type="InterPro" id="IPR003959">
    <property type="entry name" value="ATPase_AAA_core"/>
</dbReference>